<comment type="subcellular location">
    <subcellularLocation>
        <location evidence="2">Membrane</location>
        <topology evidence="2">Single-pass membrane protein</topology>
    </subcellularLocation>
</comment>
<dbReference type="Proteomes" id="UP001206925">
    <property type="component" value="Unassembled WGS sequence"/>
</dbReference>
<dbReference type="GO" id="GO:0008270">
    <property type="term" value="F:zinc ion binding"/>
    <property type="evidence" value="ECO:0007669"/>
    <property type="project" value="UniProtKB-KW"/>
</dbReference>
<comment type="caution">
    <text evidence="17">The sequence shown here is derived from an EMBL/GenBank/DDBJ whole genome shotgun (WGS) entry which is preliminary data.</text>
</comment>
<comment type="similarity">
    <text evidence="14">Belongs to the RING-type zinc finger family. ATL subfamily.</text>
</comment>
<dbReference type="EMBL" id="JAMZMK010008033">
    <property type="protein sequence ID" value="KAI7742275.1"/>
    <property type="molecule type" value="Genomic_DNA"/>
</dbReference>
<keyword evidence="18" id="KW-1185">Reference proteome</keyword>
<comment type="catalytic activity">
    <reaction evidence="1">
        <text>S-ubiquitinyl-[E2 ubiquitin-conjugating enzyme]-L-cysteine + [acceptor protein]-L-lysine = [E2 ubiquitin-conjugating enzyme]-L-cysteine + N(6)-ubiquitinyl-[acceptor protein]-L-lysine.</text>
        <dbReference type="EC" id="2.3.2.27"/>
    </reaction>
</comment>
<evidence type="ECO:0000256" key="1">
    <source>
        <dbReference type="ARBA" id="ARBA00000900"/>
    </source>
</evidence>
<evidence type="ECO:0000256" key="13">
    <source>
        <dbReference type="ARBA" id="ARBA00023180"/>
    </source>
</evidence>
<keyword evidence="11 15" id="KW-1133">Transmembrane helix</keyword>
<evidence type="ECO:0000256" key="12">
    <source>
        <dbReference type="ARBA" id="ARBA00023136"/>
    </source>
</evidence>
<dbReference type="EC" id="2.3.2.27" evidence="4"/>
<gene>
    <name evidence="17" type="ORF">M8C21_002463</name>
</gene>
<dbReference type="GO" id="GO:0016020">
    <property type="term" value="C:membrane"/>
    <property type="evidence" value="ECO:0007669"/>
    <property type="project" value="UniProtKB-SubCell"/>
</dbReference>
<accession>A0AAD5CJB4</accession>
<dbReference type="Pfam" id="PF14380">
    <property type="entry name" value="WAK_assoc"/>
    <property type="match status" value="1"/>
</dbReference>
<sequence>MHINGGFQSPVISPNPTSTSSTFISSVTTPLPDFLLWLKCILNPLPISYGGSTSRHVHLFWGSPSKNYTLLSCPVETDVSDHISVGCISNSTHSTLAISSESFAMTMANQTACRIIGPIKSPIAWYQDQGGLTFNLNMDIALAWDNPNCQECVAGGGTCGYTNTTKQEIGCFEESKKRNKHHMIALMIVSIALALPAIAASIALACYICRDRRRVATWVARNARPSAPDTTTGSNGDTVIGLDQSTIESYTKVILWESKRLPGQEDAATSVLDMLSRIQC</sequence>
<feature type="transmembrane region" description="Helical" evidence="15">
    <location>
        <begin position="183"/>
        <end position="208"/>
    </location>
</feature>
<keyword evidence="12 15" id="KW-0472">Membrane</keyword>
<evidence type="ECO:0000256" key="4">
    <source>
        <dbReference type="ARBA" id="ARBA00012483"/>
    </source>
</evidence>
<organism evidence="17 18">
    <name type="scientific">Ambrosia artemisiifolia</name>
    <name type="common">Common ragweed</name>
    <dbReference type="NCBI Taxonomy" id="4212"/>
    <lineage>
        <taxon>Eukaryota</taxon>
        <taxon>Viridiplantae</taxon>
        <taxon>Streptophyta</taxon>
        <taxon>Embryophyta</taxon>
        <taxon>Tracheophyta</taxon>
        <taxon>Spermatophyta</taxon>
        <taxon>Magnoliopsida</taxon>
        <taxon>eudicotyledons</taxon>
        <taxon>Gunneridae</taxon>
        <taxon>Pentapetalae</taxon>
        <taxon>asterids</taxon>
        <taxon>campanulids</taxon>
        <taxon>Asterales</taxon>
        <taxon>Asteraceae</taxon>
        <taxon>Asteroideae</taxon>
        <taxon>Heliantheae alliance</taxon>
        <taxon>Heliantheae</taxon>
        <taxon>Ambrosia</taxon>
    </lineage>
</organism>
<dbReference type="PANTHER" id="PTHR46279:SF2">
    <property type="entry name" value="RING-H2 FINGER PROTEIN ATL21A-RELATED"/>
    <property type="match status" value="1"/>
</dbReference>
<evidence type="ECO:0000256" key="2">
    <source>
        <dbReference type="ARBA" id="ARBA00004167"/>
    </source>
</evidence>
<evidence type="ECO:0000256" key="15">
    <source>
        <dbReference type="SAM" id="Phobius"/>
    </source>
</evidence>
<protein>
    <recommendedName>
        <fullName evidence="4">RING-type E3 ubiquitin transferase</fullName>
        <ecNumber evidence="4">2.3.2.27</ecNumber>
    </recommendedName>
</protein>
<evidence type="ECO:0000313" key="17">
    <source>
        <dbReference type="EMBL" id="KAI7742275.1"/>
    </source>
</evidence>
<keyword evidence="6 15" id="KW-0812">Transmembrane</keyword>
<dbReference type="InterPro" id="IPR032872">
    <property type="entry name" value="WAK_assoc_C"/>
</dbReference>
<dbReference type="GO" id="GO:0061630">
    <property type="term" value="F:ubiquitin protein ligase activity"/>
    <property type="evidence" value="ECO:0007669"/>
    <property type="project" value="UniProtKB-EC"/>
</dbReference>
<keyword evidence="10" id="KW-0862">Zinc</keyword>
<evidence type="ECO:0000259" key="16">
    <source>
        <dbReference type="Pfam" id="PF14380"/>
    </source>
</evidence>
<keyword evidence="7" id="KW-0479">Metal-binding</keyword>
<keyword evidence="5" id="KW-0808">Transferase</keyword>
<evidence type="ECO:0000256" key="9">
    <source>
        <dbReference type="ARBA" id="ARBA00022786"/>
    </source>
</evidence>
<name>A0AAD5CJB4_AMBAR</name>
<evidence type="ECO:0000256" key="14">
    <source>
        <dbReference type="ARBA" id="ARBA00024209"/>
    </source>
</evidence>
<evidence type="ECO:0000256" key="7">
    <source>
        <dbReference type="ARBA" id="ARBA00022723"/>
    </source>
</evidence>
<reference evidence="17" key="1">
    <citation type="submission" date="2022-06" db="EMBL/GenBank/DDBJ databases">
        <title>Uncovering the hologenomic basis of an extraordinary plant invasion.</title>
        <authorList>
            <person name="Bieker V.C."/>
            <person name="Martin M.D."/>
            <person name="Gilbert T."/>
            <person name="Hodgins K."/>
            <person name="Battlay P."/>
            <person name="Petersen B."/>
            <person name="Wilson J."/>
        </authorList>
    </citation>
    <scope>NUCLEOTIDE SEQUENCE</scope>
    <source>
        <strain evidence="17">AA19_3_7</strain>
        <tissue evidence="17">Leaf</tissue>
    </source>
</reference>
<evidence type="ECO:0000256" key="8">
    <source>
        <dbReference type="ARBA" id="ARBA00022771"/>
    </source>
</evidence>
<evidence type="ECO:0000256" key="6">
    <source>
        <dbReference type="ARBA" id="ARBA00022692"/>
    </source>
</evidence>
<evidence type="ECO:0000256" key="11">
    <source>
        <dbReference type="ARBA" id="ARBA00022989"/>
    </source>
</evidence>
<feature type="domain" description="Wall-associated receptor kinase C-terminal" evidence="16">
    <location>
        <begin position="127"/>
        <end position="173"/>
    </location>
</feature>
<evidence type="ECO:0000256" key="10">
    <source>
        <dbReference type="ARBA" id="ARBA00022833"/>
    </source>
</evidence>
<dbReference type="InterPro" id="IPR046948">
    <property type="entry name" value="ATL20-22-like"/>
</dbReference>
<evidence type="ECO:0000313" key="18">
    <source>
        <dbReference type="Proteomes" id="UP001206925"/>
    </source>
</evidence>
<dbReference type="PANTHER" id="PTHR46279">
    <property type="entry name" value="RING/U-BOX SUPERFAMILY PROTEIN"/>
    <property type="match status" value="1"/>
</dbReference>
<keyword evidence="8" id="KW-0863">Zinc-finger</keyword>
<dbReference type="AlphaFoldDB" id="A0AAD5CJB4"/>
<keyword evidence="9" id="KW-0833">Ubl conjugation pathway</keyword>
<comment type="pathway">
    <text evidence="3">Protein modification; protein ubiquitination.</text>
</comment>
<evidence type="ECO:0000256" key="5">
    <source>
        <dbReference type="ARBA" id="ARBA00022679"/>
    </source>
</evidence>
<evidence type="ECO:0000256" key="3">
    <source>
        <dbReference type="ARBA" id="ARBA00004906"/>
    </source>
</evidence>
<proteinExistence type="inferred from homology"/>
<keyword evidence="13" id="KW-0325">Glycoprotein</keyword>